<accession>A0ABD2MI51</accession>
<reference evidence="1 2" key="1">
    <citation type="journal article" date="2021" name="BMC Biol.">
        <title>Horizontally acquired antibacterial genes associated with adaptive radiation of ladybird beetles.</title>
        <authorList>
            <person name="Li H.S."/>
            <person name="Tang X.F."/>
            <person name="Huang Y.H."/>
            <person name="Xu Z.Y."/>
            <person name="Chen M.L."/>
            <person name="Du X.Y."/>
            <person name="Qiu B.Y."/>
            <person name="Chen P.T."/>
            <person name="Zhang W."/>
            <person name="Slipinski A."/>
            <person name="Escalona H.E."/>
            <person name="Waterhouse R.M."/>
            <person name="Zwick A."/>
            <person name="Pang H."/>
        </authorList>
    </citation>
    <scope>NUCLEOTIDE SEQUENCE [LARGE SCALE GENOMIC DNA]</scope>
    <source>
        <strain evidence="1">SYSU2018</strain>
    </source>
</reference>
<dbReference type="AlphaFoldDB" id="A0ABD2MI51"/>
<dbReference type="Proteomes" id="UP001516400">
    <property type="component" value="Unassembled WGS sequence"/>
</dbReference>
<protein>
    <submittedName>
        <fullName evidence="1">Uncharacterized protein</fullName>
    </submittedName>
</protein>
<proteinExistence type="predicted"/>
<evidence type="ECO:0000313" key="2">
    <source>
        <dbReference type="Proteomes" id="UP001516400"/>
    </source>
</evidence>
<evidence type="ECO:0000313" key="1">
    <source>
        <dbReference type="EMBL" id="KAL3266029.1"/>
    </source>
</evidence>
<gene>
    <name evidence="1" type="ORF">HHI36_010216</name>
</gene>
<feature type="non-terminal residue" evidence="1">
    <location>
        <position position="101"/>
    </location>
</feature>
<dbReference type="EMBL" id="JABFTP020000001">
    <property type="protein sequence ID" value="KAL3266029.1"/>
    <property type="molecule type" value="Genomic_DNA"/>
</dbReference>
<name>A0ABD2MI51_9CUCU</name>
<sequence length="101" mass="11406">MKNHVRKSAMIKNQSSDPILKISSNASEVTDDTQISFAYDELANDDKDFTEVSNNKGKKFNKKTNPNIRKETVRGTKFDSSLKIQGAEDFSWVYTGKIKGQ</sequence>
<organism evidence="1 2">
    <name type="scientific">Cryptolaemus montrouzieri</name>
    <dbReference type="NCBI Taxonomy" id="559131"/>
    <lineage>
        <taxon>Eukaryota</taxon>
        <taxon>Metazoa</taxon>
        <taxon>Ecdysozoa</taxon>
        <taxon>Arthropoda</taxon>
        <taxon>Hexapoda</taxon>
        <taxon>Insecta</taxon>
        <taxon>Pterygota</taxon>
        <taxon>Neoptera</taxon>
        <taxon>Endopterygota</taxon>
        <taxon>Coleoptera</taxon>
        <taxon>Polyphaga</taxon>
        <taxon>Cucujiformia</taxon>
        <taxon>Coccinelloidea</taxon>
        <taxon>Coccinellidae</taxon>
        <taxon>Scymninae</taxon>
        <taxon>Scymnini</taxon>
        <taxon>Cryptolaemus</taxon>
    </lineage>
</organism>
<comment type="caution">
    <text evidence="1">The sequence shown here is derived from an EMBL/GenBank/DDBJ whole genome shotgun (WGS) entry which is preliminary data.</text>
</comment>
<keyword evidence="2" id="KW-1185">Reference proteome</keyword>